<keyword evidence="4" id="KW-1185">Reference proteome</keyword>
<feature type="region of interest" description="Disordered" evidence="2">
    <location>
        <begin position="690"/>
        <end position="715"/>
    </location>
</feature>
<organism evidence="3 4">
    <name type="scientific">Pseudocohnilembus persalinus</name>
    <name type="common">Ciliate</name>
    <dbReference type="NCBI Taxonomy" id="266149"/>
    <lineage>
        <taxon>Eukaryota</taxon>
        <taxon>Sar</taxon>
        <taxon>Alveolata</taxon>
        <taxon>Ciliophora</taxon>
        <taxon>Intramacronucleata</taxon>
        <taxon>Oligohymenophorea</taxon>
        <taxon>Scuticociliatia</taxon>
        <taxon>Philasterida</taxon>
        <taxon>Pseudocohnilembidae</taxon>
        <taxon>Pseudocohnilembus</taxon>
    </lineage>
</organism>
<evidence type="ECO:0000313" key="3">
    <source>
        <dbReference type="EMBL" id="KRX04322.1"/>
    </source>
</evidence>
<dbReference type="Proteomes" id="UP000054937">
    <property type="component" value="Unassembled WGS sequence"/>
</dbReference>
<gene>
    <name evidence="3" type="ORF">PPERSA_03562</name>
</gene>
<name>A0A0V0QPX2_PSEPJ</name>
<accession>A0A0V0QPX2</accession>
<evidence type="ECO:0000256" key="1">
    <source>
        <dbReference type="SAM" id="Coils"/>
    </source>
</evidence>
<proteinExistence type="predicted"/>
<feature type="compositionally biased region" description="Low complexity" evidence="2">
    <location>
        <begin position="740"/>
        <end position="752"/>
    </location>
</feature>
<feature type="compositionally biased region" description="Basic and acidic residues" evidence="2">
    <location>
        <begin position="753"/>
        <end position="767"/>
    </location>
</feature>
<sequence>MQDNSNKQILKRKIGDLLYNSNFFPNEELLLQKANKLNNTAQINIINEKFRKNKFYTYLKFPEPPENYFDFEEQNKQQDDAKLNIPSQLSHLENKLDDQYFDRNLIAGILQDELENGIPYIKQKGNCLEILKKVYYRDRMEIYLIFPNFFKKQLNKAMVLSVRSSQNIQKFLIEEKQAKNDQGEFYYTFNFKKINFFEPLVCINDLGQNLNQFQEIVDMKSGKIFNEISYCMTSNNQFYAYQPQSYENLINSTNQYVLIKKFLRNNYNDQIISFDTTNHPKQQLMLQYNLIGLFDQRLSNLNVYSQQPGQDLPYERFHSIQHLDEMYFLVKTTNYIQLYDIRSPLMPVYQQNHFMDDCVPNISSNTQQIWSQNISFHFSGEKNGSAFCLKFDQHSVKNVGFDNIQHKISRLFNGNGMRENLNSKKQILVQQGIFSSSLQQEDYQVRGINFVNLNSDQLCQGFLWGRDQDQGKNLTGQYYRDQFIVQFQCDNFQGLNCQLFKIDKEDEFLQPISINDANVFAVNHNIRNDFIEQFQKKKCFQQKNQEKLDIQQEIFNDLMDLEEEKNIELGYLPQKKILSEEYLKDIKNAEVQQNCKNDQQKQANYNLISNSEIIERSEQLSSLISEEKQKELEILENEKLSGKNQYQQNENKDEDEDQDLLQDIFGENKEVKTVDLRKFLGNLLKESKKMKEKKFSQMHEQRENSRKIQEMKDDVNITDSQILKFEQSLKQKEKMKHKNQMQSQNNNNNENNENQKIENYENEKVINEENIQYSDEEGDEEEDEEEQERRLQQQNREQGLNLEDFIFDDEDYEDIQIGVRNCFNKKFLINQEIMDELKKQWK</sequence>
<dbReference type="AlphaFoldDB" id="A0A0V0QPX2"/>
<evidence type="ECO:0000313" key="4">
    <source>
        <dbReference type="Proteomes" id="UP000054937"/>
    </source>
</evidence>
<dbReference type="InParanoid" id="A0A0V0QPX2"/>
<keyword evidence="1" id="KW-0175">Coiled coil</keyword>
<feature type="region of interest" description="Disordered" evidence="2">
    <location>
        <begin position="731"/>
        <end position="796"/>
    </location>
</feature>
<evidence type="ECO:0000256" key="2">
    <source>
        <dbReference type="SAM" id="MobiDB-lite"/>
    </source>
</evidence>
<protein>
    <submittedName>
        <fullName evidence="3">Uncharacterized protein</fullName>
    </submittedName>
</protein>
<comment type="caution">
    <text evidence="3">The sequence shown here is derived from an EMBL/GenBank/DDBJ whole genome shotgun (WGS) entry which is preliminary data.</text>
</comment>
<reference evidence="3 4" key="1">
    <citation type="journal article" date="2015" name="Sci. Rep.">
        <title>Genome of the facultative scuticociliatosis pathogen Pseudocohnilembus persalinus provides insight into its virulence through horizontal gene transfer.</title>
        <authorList>
            <person name="Xiong J."/>
            <person name="Wang G."/>
            <person name="Cheng J."/>
            <person name="Tian M."/>
            <person name="Pan X."/>
            <person name="Warren A."/>
            <person name="Jiang C."/>
            <person name="Yuan D."/>
            <person name="Miao W."/>
        </authorList>
    </citation>
    <scope>NUCLEOTIDE SEQUENCE [LARGE SCALE GENOMIC DNA]</scope>
    <source>
        <strain evidence="3">36N120E</strain>
    </source>
</reference>
<feature type="coiled-coil region" evidence="1">
    <location>
        <begin position="625"/>
        <end position="652"/>
    </location>
</feature>
<feature type="compositionally biased region" description="Acidic residues" evidence="2">
    <location>
        <begin position="774"/>
        <end position="786"/>
    </location>
</feature>
<dbReference type="EMBL" id="LDAU01000119">
    <property type="protein sequence ID" value="KRX04322.1"/>
    <property type="molecule type" value="Genomic_DNA"/>
</dbReference>